<evidence type="ECO:0000313" key="2">
    <source>
        <dbReference type="EMBL" id="GBC06154.1"/>
    </source>
</evidence>
<keyword evidence="3" id="KW-1185">Reference proteome</keyword>
<gene>
    <name evidence="2" type="ORF">RclHR1_06660007</name>
</gene>
<sequence length="123" mass="14154">MLMYSKLWHFLNIILYQDSGVNAYQVPNEKQMMEITKKAFSAQSNLFIIGKSNTLNKTRSSEFKMDSPISIEVISKEECCESIIGLKSATKEIKDMSFFKNEFTNQLYSLSLTSSQQQNPNFN</sequence>
<feature type="signal peptide" evidence="1">
    <location>
        <begin position="1"/>
        <end position="23"/>
    </location>
</feature>
<comment type="caution">
    <text evidence="2">The sequence shown here is derived from an EMBL/GenBank/DDBJ whole genome shotgun (WGS) entry which is preliminary data.</text>
</comment>
<evidence type="ECO:0000313" key="3">
    <source>
        <dbReference type="Proteomes" id="UP000247702"/>
    </source>
</evidence>
<dbReference type="AlphaFoldDB" id="A0A2Z6RTR8"/>
<reference evidence="2 3" key="1">
    <citation type="submission" date="2017-11" db="EMBL/GenBank/DDBJ databases">
        <title>The genome of Rhizophagus clarus HR1 reveals common genetic basis of auxotrophy among arbuscular mycorrhizal fungi.</title>
        <authorList>
            <person name="Kobayashi Y."/>
        </authorList>
    </citation>
    <scope>NUCLEOTIDE SEQUENCE [LARGE SCALE GENOMIC DNA]</scope>
    <source>
        <strain evidence="2 3">HR1</strain>
    </source>
</reference>
<protein>
    <submittedName>
        <fullName evidence="2">Uncharacterized protein</fullName>
    </submittedName>
</protein>
<dbReference type="Proteomes" id="UP000247702">
    <property type="component" value="Unassembled WGS sequence"/>
</dbReference>
<evidence type="ECO:0000256" key="1">
    <source>
        <dbReference type="SAM" id="SignalP"/>
    </source>
</evidence>
<organism evidence="2 3">
    <name type="scientific">Rhizophagus clarus</name>
    <dbReference type="NCBI Taxonomy" id="94130"/>
    <lineage>
        <taxon>Eukaryota</taxon>
        <taxon>Fungi</taxon>
        <taxon>Fungi incertae sedis</taxon>
        <taxon>Mucoromycota</taxon>
        <taxon>Glomeromycotina</taxon>
        <taxon>Glomeromycetes</taxon>
        <taxon>Glomerales</taxon>
        <taxon>Glomeraceae</taxon>
        <taxon>Rhizophagus</taxon>
    </lineage>
</organism>
<feature type="chain" id="PRO_5016236481" evidence="1">
    <location>
        <begin position="24"/>
        <end position="123"/>
    </location>
</feature>
<name>A0A2Z6RTR8_9GLOM</name>
<proteinExistence type="predicted"/>
<dbReference type="EMBL" id="BEXD01004055">
    <property type="protein sequence ID" value="GBC06154.1"/>
    <property type="molecule type" value="Genomic_DNA"/>
</dbReference>
<accession>A0A2Z6RTR8</accession>
<keyword evidence="1" id="KW-0732">Signal</keyword>